<dbReference type="RefSeq" id="WP_255025658.1">
    <property type="nucleotide sequence ID" value="NZ_JANDHW010000002.1"/>
</dbReference>
<proteinExistence type="predicted"/>
<dbReference type="Gene3D" id="2.60.40.3140">
    <property type="match status" value="1"/>
</dbReference>
<gene>
    <name evidence="2" type="ORF">NMU02_02745</name>
</gene>
<protein>
    <submittedName>
        <fullName evidence="2">DUF3857 domain-containing protein</fullName>
    </submittedName>
</protein>
<organism evidence="2 3">
    <name type="scientific">Coprobacter tertius</name>
    <dbReference type="NCBI Taxonomy" id="2944915"/>
    <lineage>
        <taxon>Bacteria</taxon>
        <taxon>Pseudomonadati</taxon>
        <taxon>Bacteroidota</taxon>
        <taxon>Bacteroidia</taxon>
        <taxon>Bacteroidales</taxon>
        <taxon>Barnesiellaceae</taxon>
        <taxon>Coprobacter</taxon>
    </lineage>
</organism>
<feature type="domain" description="DUF3857" evidence="1">
    <location>
        <begin position="78"/>
        <end position="225"/>
    </location>
</feature>
<dbReference type="EMBL" id="JANDHW010000002">
    <property type="protein sequence ID" value="MCP9611011.1"/>
    <property type="molecule type" value="Genomic_DNA"/>
</dbReference>
<accession>A0ABT1MF77</accession>
<dbReference type="InterPro" id="IPR024618">
    <property type="entry name" value="DUF3857"/>
</dbReference>
<dbReference type="Pfam" id="PF12969">
    <property type="entry name" value="DUF3857"/>
    <property type="match status" value="1"/>
</dbReference>
<reference evidence="2 3" key="1">
    <citation type="submission" date="2022-07" db="EMBL/GenBank/DDBJ databases">
        <title>Fecal culturing of patients with breast cancer.</title>
        <authorList>
            <person name="Teng N.M.Y."/>
            <person name="Kiu R."/>
            <person name="Evans R."/>
            <person name="Baker D.J."/>
            <person name="Zenner C."/>
            <person name="Robinson S.D."/>
            <person name="Hall L.J."/>
        </authorList>
    </citation>
    <scope>NUCLEOTIDE SEQUENCE [LARGE SCALE GENOMIC DNA]</scope>
    <source>
        <strain evidence="2 3">LH1063</strain>
    </source>
</reference>
<evidence type="ECO:0000313" key="2">
    <source>
        <dbReference type="EMBL" id="MCP9611011.1"/>
    </source>
</evidence>
<evidence type="ECO:0000259" key="1">
    <source>
        <dbReference type="Pfam" id="PF12969"/>
    </source>
</evidence>
<evidence type="ECO:0000313" key="3">
    <source>
        <dbReference type="Proteomes" id="UP001205603"/>
    </source>
</evidence>
<name>A0ABT1MF77_9BACT</name>
<dbReference type="Gene3D" id="2.60.120.1130">
    <property type="match status" value="1"/>
</dbReference>
<sequence>MNFVYKKRNSYFLLFVLLCNIFSSYSQKINLKYGKVNDDELKMTTYTPDSSADAVVLFEYSETYFDYSEKKGFQLVTDYKTKIKILNEKGLEYANISIPYFRKVTINETTEEKIIDLQGTVYNLEKGKIIKNKLKNEYIFDEQTDDYYWQKKFTLPGAKVGSVIEYKYTFYSDFYMDVPELKTQRDIPVFHSKLSFEAPDYYRYNAISTGWPPPHFTTEQGSQTFTLQEGMQNQHTSTKTLKYIMISDTVPALKPENYIWCLNDFCPKVTFELDGLAFPGRNYQPLTRTWKDLENNLTEDDNFGKLLRMKCPYPKEETEVIAQIENIREKARTTLKYVQGKINWDNKYRLSGKNIREALTTGVGNSAQINFILISTLNAVGLKAYPVLISTRDNGRIPMAFPTIDKLNTFIVAVEEADNKYFYLDGCSKYGDINVFDTNLLVEQGRLFKGRENGEWKNIDNLSRNAASFTIKAQLNDEGIITGNIAIQFTGQNAYAYKKSLGNYSIEELKEYWGDEIGCDITDYQGFAPDSILNQASSKATFSKQAIVNESMLYLNPLLIDYVKESPFTAVNRKYPIEFDYNKLIHYNIELSIPENYQINEIPKTTTIINTDKTLSCKFISSQSGNKIKIQFMFENKRSVFLPEEYKDLQTFYSAMIGKCNEQIVIQKK</sequence>
<comment type="caution">
    <text evidence="2">The sequence shown here is derived from an EMBL/GenBank/DDBJ whole genome shotgun (WGS) entry which is preliminary data.</text>
</comment>
<dbReference type="Proteomes" id="UP001205603">
    <property type="component" value="Unassembled WGS sequence"/>
</dbReference>
<dbReference type="Gene3D" id="3.10.620.30">
    <property type="match status" value="1"/>
</dbReference>
<keyword evidence="3" id="KW-1185">Reference proteome</keyword>